<dbReference type="Proteomes" id="UP000649739">
    <property type="component" value="Unassembled WGS sequence"/>
</dbReference>
<accession>A0A8J3BCV8</accession>
<keyword evidence="1" id="KW-0732">Signal</keyword>
<dbReference type="InterPro" id="IPR043504">
    <property type="entry name" value="Peptidase_S1_PA_chymotrypsin"/>
</dbReference>
<gene>
    <name evidence="2" type="ORF">GCM10010123_38420</name>
</gene>
<dbReference type="InterPro" id="IPR009003">
    <property type="entry name" value="Peptidase_S1_PA"/>
</dbReference>
<dbReference type="Gene3D" id="2.40.10.10">
    <property type="entry name" value="Trypsin-like serine proteases"/>
    <property type="match status" value="2"/>
</dbReference>
<name>A0A8J3BCV8_9ACTN</name>
<proteinExistence type="predicted"/>
<reference evidence="2" key="1">
    <citation type="journal article" date="2014" name="Int. J. Syst. Evol. Microbiol.">
        <title>Complete genome sequence of Corynebacterium casei LMG S-19264T (=DSM 44701T), isolated from a smear-ripened cheese.</title>
        <authorList>
            <consortium name="US DOE Joint Genome Institute (JGI-PGF)"/>
            <person name="Walter F."/>
            <person name="Albersmeier A."/>
            <person name="Kalinowski J."/>
            <person name="Ruckert C."/>
        </authorList>
    </citation>
    <scope>NUCLEOTIDE SEQUENCE</scope>
    <source>
        <strain evidence="2">JCM 3090</strain>
    </source>
</reference>
<evidence type="ECO:0000313" key="2">
    <source>
        <dbReference type="EMBL" id="GGK04771.1"/>
    </source>
</evidence>
<reference evidence="2" key="2">
    <citation type="submission" date="2020-09" db="EMBL/GenBank/DDBJ databases">
        <authorList>
            <person name="Sun Q."/>
            <person name="Ohkuma M."/>
        </authorList>
    </citation>
    <scope>NUCLEOTIDE SEQUENCE</scope>
    <source>
        <strain evidence="2">JCM 3090</strain>
    </source>
</reference>
<evidence type="ECO:0000313" key="3">
    <source>
        <dbReference type="Proteomes" id="UP000649739"/>
    </source>
</evidence>
<dbReference type="RefSeq" id="WP_189171579.1">
    <property type="nucleotide sequence ID" value="NZ_BMQB01000009.1"/>
</dbReference>
<feature type="signal peptide" evidence="1">
    <location>
        <begin position="1"/>
        <end position="26"/>
    </location>
</feature>
<protein>
    <submittedName>
        <fullName evidence="2">Uncharacterized protein</fullName>
    </submittedName>
</protein>
<dbReference type="SUPFAM" id="SSF50494">
    <property type="entry name" value="Trypsin-like serine proteases"/>
    <property type="match status" value="1"/>
</dbReference>
<dbReference type="EMBL" id="BMQB01000009">
    <property type="protein sequence ID" value="GGK04771.1"/>
    <property type="molecule type" value="Genomic_DNA"/>
</dbReference>
<feature type="chain" id="PRO_5039015291" evidence="1">
    <location>
        <begin position="27"/>
        <end position="230"/>
    </location>
</feature>
<keyword evidence="3" id="KW-1185">Reference proteome</keyword>
<dbReference type="AlphaFoldDB" id="A0A8J3BCV8"/>
<organism evidence="2 3">
    <name type="scientific">Pilimelia anulata</name>
    <dbReference type="NCBI Taxonomy" id="53371"/>
    <lineage>
        <taxon>Bacteria</taxon>
        <taxon>Bacillati</taxon>
        <taxon>Actinomycetota</taxon>
        <taxon>Actinomycetes</taxon>
        <taxon>Micromonosporales</taxon>
        <taxon>Micromonosporaceae</taxon>
        <taxon>Pilimelia</taxon>
    </lineage>
</organism>
<sequence length="230" mass="23494">MRTHALFATTLAVATAVLAAPGAAQAGFYLQAGEQMYAGRADTPCATGFFVSVPGERDRMMLTAGTCGAVGAPVFHAPNKFRYGVITASALTRGGGDAMDAAIFRTEYRPHGSGVWNMGGPISGVAEESELRGATYLRSSRASKLTTGTITSVQTIGGQRHYCGGPALVPGDKGGPVALRDEARKSLRAAGIATASGAGGEMCFLPIRAVLAAFDATLVTFPDGAGGRHP</sequence>
<comment type="caution">
    <text evidence="2">The sequence shown here is derived from an EMBL/GenBank/DDBJ whole genome shotgun (WGS) entry which is preliminary data.</text>
</comment>
<evidence type="ECO:0000256" key="1">
    <source>
        <dbReference type="SAM" id="SignalP"/>
    </source>
</evidence>